<evidence type="ECO:0000313" key="2">
    <source>
        <dbReference type="Proteomes" id="UP000076532"/>
    </source>
</evidence>
<proteinExistence type="predicted"/>
<accession>A0A166VG89</accession>
<sequence length="64" mass="6899">MTPRPVPSSYTAALVPTKAYSKISHSTYPPAQPVDASCSSSIFTGCGRHRCCCRARGRWRAIGV</sequence>
<dbReference type="AlphaFoldDB" id="A0A166VG89"/>
<evidence type="ECO:0000313" key="1">
    <source>
        <dbReference type="EMBL" id="KZP32692.1"/>
    </source>
</evidence>
<name>A0A166VG89_9AGAM</name>
<gene>
    <name evidence="1" type="ORF">FIBSPDRAFT_848480</name>
</gene>
<organism evidence="1 2">
    <name type="scientific">Athelia psychrophila</name>
    <dbReference type="NCBI Taxonomy" id="1759441"/>
    <lineage>
        <taxon>Eukaryota</taxon>
        <taxon>Fungi</taxon>
        <taxon>Dikarya</taxon>
        <taxon>Basidiomycota</taxon>
        <taxon>Agaricomycotina</taxon>
        <taxon>Agaricomycetes</taxon>
        <taxon>Agaricomycetidae</taxon>
        <taxon>Atheliales</taxon>
        <taxon>Atheliaceae</taxon>
        <taxon>Athelia</taxon>
    </lineage>
</organism>
<reference evidence="1 2" key="1">
    <citation type="journal article" date="2016" name="Mol. Biol. Evol.">
        <title>Comparative Genomics of Early-Diverging Mushroom-Forming Fungi Provides Insights into the Origins of Lignocellulose Decay Capabilities.</title>
        <authorList>
            <person name="Nagy L.G."/>
            <person name="Riley R."/>
            <person name="Tritt A."/>
            <person name="Adam C."/>
            <person name="Daum C."/>
            <person name="Floudas D."/>
            <person name="Sun H."/>
            <person name="Yadav J.S."/>
            <person name="Pangilinan J."/>
            <person name="Larsson K.H."/>
            <person name="Matsuura K."/>
            <person name="Barry K."/>
            <person name="Labutti K."/>
            <person name="Kuo R."/>
            <person name="Ohm R.A."/>
            <person name="Bhattacharya S.S."/>
            <person name="Shirouzu T."/>
            <person name="Yoshinaga Y."/>
            <person name="Martin F.M."/>
            <person name="Grigoriev I.V."/>
            <person name="Hibbett D.S."/>
        </authorList>
    </citation>
    <scope>NUCLEOTIDE SEQUENCE [LARGE SCALE GENOMIC DNA]</scope>
    <source>
        <strain evidence="1 2">CBS 109695</strain>
    </source>
</reference>
<protein>
    <submittedName>
        <fullName evidence="1">Uncharacterized protein</fullName>
    </submittedName>
</protein>
<dbReference type="Proteomes" id="UP000076532">
    <property type="component" value="Unassembled WGS sequence"/>
</dbReference>
<keyword evidence="2" id="KW-1185">Reference proteome</keyword>
<dbReference type="EMBL" id="KV417485">
    <property type="protein sequence ID" value="KZP32692.1"/>
    <property type="molecule type" value="Genomic_DNA"/>
</dbReference>